<keyword evidence="2" id="KW-0238">DNA-binding</keyword>
<comment type="caution">
    <text evidence="5">The sequence shown here is derived from an EMBL/GenBank/DDBJ whole genome shotgun (WGS) entry which is preliminary data.</text>
</comment>
<evidence type="ECO:0000256" key="2">
    <source>
        <dbReference type="ARBA" id="ARBA00023125"/>
    </source>
</evidence>
<dbReference type="InterPro" id="IPR037923">
    <property type="entry name" value="HTH-like"/>
</dbReference>
<dbReference type="AlphaFoldDB" id="A0A9D1IAS6"/>
<dbReference type="Gene3D" id="2.60.120.10">
    <property type="entry name" value="Jelly Rolls"/>
    <property type="match status" value="1"/>
</dbReference>
<name>A0A9D1IAS6_9CLOT</name>
<evidence type="ECO:0000256" key="1">
    <source>
        <dbReference type="ARBA" id="ARBA00023015"/>
    </source>
</evidence>
<accession>A0A9D1IAS6</accession>
<dbReference type="InterPro" id="IPR014710">
    <property type="entry name" value="RmlC-like_jellyroll"/>
</dbReference>
<dbReference type="InterPro" id="IPR003313">
    <property type="entry name" value="AraC-bd"/>
</dbReference>
<evidence type="ECO:0000259" key="4">
    <source>
        <dbReference type="PROSITE" id="PS01124"/>
    </source>
</evidence>
<dbReference type="Proteomes" id="UP000824089">
    <property type="component" value="Unassembled WGS sequence"/>
</dbReference>
<evidence type="ECO:0000313" key="6">
    <source>
        <dbReference type="Proteomes" id="UP000824089"/>
    </source>
</evidence>
<dbReference type="PANTHER" id="PTHR43280">
    <property type="entry name" value="ARAC-FAMILY TRANSCRIPTIONAL REGULATOR"/>
    <property type="match status" value="1"/>
</dbReference>
<keyword evidence="3" id="KW-0804">Transcription</keyword>
<dbReference type="Pfam" id="PF02311">
    <property type="entry name" value="AraC_binding"/>
    <property type="match status" value="1"/>
</dbReference>
<dbReference type="Pfam" id="PF12833">
    <property type="entry name" value="HTH_18"/>
    <property type="match status" value="1"/>
</dbReference>
<organism evidence="5 6">
    <name type="scientific">Candidatus Egerieisoma faecipullorum</name>
    <dbReference type="NCBI Taxonomy" id="2840963"/>
    <lineage>
        <taxon>Bacteria</taxon>
        <taxon>Bacillati</taxon>
        <taxon>Bacillota</taxon>
        <taxon>Clostridia</taxon>
        <taxon>Eubacteriales</taxon>
        <taxon>Clostridiaceae</taxon>
        <taxon>Clostridiaceae incertae sedis</taxon>
        <taxon>Candidatus Egerieisoma</taxon>
    </lineage>
</organism>
<evidence type="ECO:0000313" key="5">
    <source>
        <dbReference type="EMBL" id="HIU30105.1"/>
    </source>
</evidence>
<protein>
    <submittedName>
        <fullName evidence="5">Helix-turn-helix domain-containing protein</fullName>
    </submittedName>
</protein>
<reference evidence="5" key="2">
    <citation type="journal article" date="2021" name="PeerJ">
        <title>Extensive microbial diversity within the chicken gut microbiome revealed by metagenomics and culture.</title>
        <authorList>
            <person name="Gilroy R."/>
            <person name="Ravi A."/>
            <person name="Getino M."/>
            <person name="Pursley I."/>
            <person name="Horton D.L."/>
            <person name="Alikhan N.F."/>
            <person name="Baker D."/>
            <person name="Gharbi K."/>
            <person name="Hall N."/>
            <person name="Watson M."/>
            <person name="Adriaenssens E.M."/>
            <person name="Foster-Nyarko E."/>
            <person name="Jarju S."/>
            <person name="Secka A."/>
            <person name="Antonio M."/>
            <person name="Oren A."/>
            <person name="Chaudhuri R.R."/>
            <person name="La Ragione R."/>
            <person name="Hildebrand F."/>
            <person name="Pallen M.J."/>
        </authorList>
    </citation>
    <scope>NUCLEOTIDE SEQUENCE</scope>
    <source>
        <strain evidence="5">CHK195-4489</strain>
    </source>
</reference>
<feature type="domain" description="HTH araC/xylS-type" evidence="4">
    <location>
        <begin position="194"/>
        <end position="292"/>
    </location>
</feature>
<dbReference type="EMBL" id="DVMM01000157">
    <property type="protein sequence ID" value="HIU30105.1"/>
    <property type="molecule type" value="Genomic_DNA"/>
</dbReference>
<dbReference type="PANTHER" id="PTHR43280:SF28">
    <property type="entry name" value="HTH-TYPE TRANSCRIPTIONAL ACTIVATOR RHAS"/>
    <property type="match status" value="1"/>
</dbReference>
<dbReference type="SUPFAM" id="SSF51215">
    <property type="entry name" value="Regulatory protein AraC"/>
    <property type="match status" value="1"/>
</dbReference>
<dbReference type="PROSITE" id="PS00041">
    <property type="entry name" value="HTH_ARAC_FAMILY_1"/>
    <property type="match status" value="1"/>
</dbReference>
<dbReference type="SMART" id="SM00342">
    <property type="entry name" value="HTH_ARAC"/>
    <property type="match status" value="1"/>
</dbReference>
<dbReference type="PROSITE" id="PS01124">
    <property type="entry name" value="HTH_ARAC_FAMILY_2"/>
    <property type="match status" value="1"/>
</dbReference>
<gene>
    <name evidence="5" type="ORF">IAD50_07410</name>
</gene>
<dbReference type="GO" id="GO:0003700">
    <property type="term" value="F:DNA-binding transcription factor activity"/>
    <property type="evidence" value="ECO:0007669"/>
    <property type="project" value="InterPro"/>
</dbReference>
<reference evidence="5" key="1">
    <citation type="submission" date="2020-10" db="EMBL/GenBank/DDBJ databases">
        <authorList>
            <person name="Gilroy R."/>
        </authorList>
    </citation>
    <scope>NUCLEOTIDE SEQUENCE</scope>
    <source>
        <strain evidence="5">CHK195-4489</strain>
    </source>
</reference>
<sequence>MKYPVCESKAYFSGEESFNIHRAEVSQVCLHTHDFIEIAYIENGSGIHILGNQKQQTRQGDLFIMNANIVHGFLTSGGKNKLGVINCIFQAEFLDEALADCGDDFLGAFYRIFFKSFLAVNGENPGYIRLSGGNGACLQQFLLRMLGEYDRKAKGYEAAVRASLTLLLIHAFRKEQEEQAFSEYTTESGTDAVERTIAYIGAHCEKPLHLQELASNVYLSPSYLSKLFKKHTRETLTHFIQRKRIQEVCRLLDTTGLSVKAAASEAGFRDMKTFYEIFKKHVGTTPASYRKRNDKTSL</sequence>
<dbReference type="GO" id="GO:0043565">
    <property type="term" value="F:sequence-specific DNA binding"/>
    <property type="evidence" value="ECO:0007669"/>
    <property type="project" value="InterPro"/>
</dbReference>
<dbReference type="InterPro" id="IPR018062">
    <property type="entry name" value="HTH_AraC-typ_CS"/>
</dbReference>
<evidence type="ECO:0000256" key="3">
    <source>
        <dbReference type="ARBA" id="ARBA00023163"/>
    </source>
</evidence>
<keyword evidence="1" id="KW-0805">Transcription regulation</keyword>
<dbReference type="SUPFAM" id="SSF46689">
    <property type="entry name" value="Homeodomain-like"/>
    <property type="match status" value="2"/>
</dbReference>
<proteinExistence type="predicted"/>
<dbReference type="InterPro" id="IPR018060">
    <property type="entry name" value="HTH_AraC"/>
</dbReference>
<dbReference type="InterPro" id="IPR009057">
    <property type="entry name" value="Homeodomain-like_sf"/>
</dbReference>
<dbReference type="Gene3D" id="1.10.10.60">
    <property type="entry name" value="Homeodomain-like"/>
    <property type="match status" value="2"/>
</dbReference>